<dbReference type="Gene3D" id="1.10.510.10">
    <property type="entry name" value="Transferase(Phosphotransferase) domain 1"/>
    <property type="match status" value="1"/>
</dbReference>
<keyword evidence="1 7" id="KW-0723">Serine/threonine-protein kinase</keyword>
<dbReference type="PANTHER" id="PTHR43289:SF6">
    <property type="entry name" value="SERINE_THREONINE-PROTEIN KINASE NEKL-3"/>
    <property type="match status" value="1"/>
</dbReference>
<accession>A0A3B1A8V2</accession>
<organism evidence="7">
    <name type="scientific">hydrothermal vent metagenome</name>
    <dbReference type="NCBI Taxonomy" id="652676"/>
    <lineage>
        <taxon>unclassified sequences</taxon>
        <taxon>metagenomes</taxon>
        <taxon>ecological metagenomes</taxon>
    </lineage>
</organism>
<dbReference type="GO" id="GO:0004674">
    <property type="term" value="F:protein serine/threonine kinase activity"/>
    <property type="evidence" value="ECO:0007669"/>
    <property type="project" value="UniProtKB-KW"/>
</dbReference>
<dbReference type="EMBL" id="UOFV01000212">
    <property type="protein sequence ID" value="VAX00452.1"/>
    <property type="molecule type" value="Genomic_DNA"/>
</dbReference>
<dbReference type="GO" id="GO:0005524">
    <property type="term" value="F:ATP binding"/>
    <property type="evidence" value="ECO:0007669"/>
    <property type="project" value="UniProtKB-KW"/>
</dbReference>
<evidence type="ECO:0000313" key="7">
    <source>
        <dbReference type="EMBL" id="VAX00452.1"/>
    </source>
</evidence>
<reference evidence="7" key="1">
    <citation type="submission" date="2018-06" db="EMBL/GenBank/DDBJ databases">
        <authorList>
            <person name="Zhirakovskaya E."/>
        </authorList>
    </citation>
    <scope>NUCLEOTIDE SEQUENCE</scope>
</reference>
<dbReference type="Gene3D" id="3.30.200.20">
    <property type="entry name" value="Phosphorylase Kinase, domain 1"/>
    <property type="match status" value="1"/>
</dbReference>
<dbReference type="CDD" id="cd14014">
    <property type="entry name" value="STKc_PknB_like"/>
    <property type="match status" value="1"/>
</dbReference>
<evidence type="ECO:0000256" key="2">
    <source>
        <dbReference type="ARBA" id="ARBA00022679"/>
    </source>
</evidence>
<keyword evidence="4 7" id="KW-0418">Kinase</keyword>
<dbReference type="PANTHER" id="PTHR43289">
    <property type="entry name" value="MITOGEN-ACTIVATED PROTEIN KINASE KINASE KINASE 20-RELATED"/>
    <property type="match status" value="1"/>
</dbReference>
<dbReference type="InterPro" id="IPR011009">
    <property type="entry name" value="Kinase-like_dom_sf"/>
</dbReference>
<gene>
    <name evidence="7" type="ORF">MNBD_GAMMA19-334</name>
</gene>
<sequence length="248" mass="27932">PRIGRTVAIKTMALTEEFESEQLEEVRRRFFQEAETAGRLNHPDIVTIYDVGEEHDLAYIAMDYITGNSLDQHIRKEELLPMAQVFAIGVQVAEALGYAHEQKVVHRDVKPGNIIFDHDKGQLKVTDFGIACLTDNSKTRTGTVLGSPFYMSPEQIAGKKVDGRSDLFSLGVTLYQLFTGRLPFEGDSLTNLMYQITNEKPEGIRKLRPELPTCVTRLINKALEKDPAKRFDTGQSMADAIRRCVEKT</sequence>
<dbReference type="SMART" id="SM00220">
    <property type="entry name" value="S_TKc"/>
    <property type="match status" value="1"/>
</dbReference>
<feature type="non-terminal residue" evidence="7">
    <location>
        <position position="1"/>
    </location>
</feature>
<proteinExistence type="predicted"/>
<keyword evidence="2" id="KW-0808">Transferase</keyword>
<evidence type="ECO:0000256" key="4">
    <source>
        <dbReference type="ARBA" id="ARBA00022777"/>
    </source>
</evidence>
<dbReference type="FunFam" id="1.10.510.10:FF:000021">
    <property type="entry name" value="Serine/threonine protein kinase"/>
    <property type="match status" value="1"/>
</dbReference>
<evidence type="ECO:0000256" key="3">
    <source>
        <dbReference type="ARBA" id="ARBA00022741"/>
    </source>
</evidence>
<dbReference type="PROSITE" id="PS50011">
    <property type="entry name" value="PROTEIN_KINASE_DOM"/>
    <property type="match status" value="1"/>
</dbReference>
<name>A0A3B1A8V2_9ZZZZ</name>
<dbReference type="SUPFAM" id="SSF56112">
    <property type="entry name" value="Protein kinase-like (PK-like)"/>
    <property type="match status" value="1"/>
</dbReference>
<evidence type="ECO:0000259" key="6">
    <source>
        <dbReference type="PROSITE" id="PS50011"/>
    </source>
</evidence>
<dbReference type="Pfam" id="PF00069">
    <property type="entry name" value="Pkinase"/>
    <property type="match status" value="1"/>
</dbReference>
<evidence type="ECO:0000256" key="5">
    <source>
        <dbReference type="ARBA" id="ARBA00022840"/>
    </source>
</evidence>
<dbReference type="AlphaFoldDB" id="A0A3B1A8V2"/>
<feature type="domain" description="Protein kinase" evidence="6">
    <location>
        <begin position="1"/>
        <end position="242"/>
    </location>
</feature>
<dbReference type="InterPro" id="IPR000719">
    <property type="entry name" value="Prot_kinase_dom"/>
</dbReference>
<dbReference type="InterPro" id="IPR008271">
    <property type="entry name" value="Ser/Thr_kinase_AS"/>
</dbReference>
<keyword evidence="5" id="KW-0067">ATP-binding</keyword>
<dbReference type="PIRSF" id="PIRSF000654">
    <property type="entry name" value="Integrin-linked_kinase"/>
    <property type="match status" value="1"/>
</dbReference>
<keyword evidence="3" id="KW-0547">Nucleotide-binding</keyword>
<evidence type="ECO:0000256" key="1">
    <source>
        <dbReference type="ARBA" id="ARBA00022527"/>
    </source>
</evidence>
<protein>
    <submittedName>
        <fullName evidence="7">Serine/threonine protein kinase</fullName>
    </submittedName>
</protein>
<dbReference type="PROSITE" id="PS00108">
    <property type="entry name" value="PROTEIN_KINASE_ST"/>
    <property type="match status" value="1"/>
</dbReference>